<proteinExistence type="predicted"/>
<keyword evidence="2" id="KW-1185">Reference proteome</keyword>
<organism evidence="1 2">
    <name type="scientific">Zunongwangia profunda (strain DSM 18752 / CCTCC AB 206139 / SM-A87)</name>
    <name type="common">Wangia profunda</name>
    <dbReference type="NCBI Taxonomy" id="655815"/>
    <lineage>
        <taxon>Bacteria</taxon>
        <taxon>Pseudomonadati</taxon>
        <taxon>Bacteroidota</taxon>
        <taxon>Flavobacteriia</taxon>
        <taxon>Flavobacteriales</taxon>
        <taxon>Flavobacteriaceae</taxon>
        <taxon>Zunongwangia</taxon>
    </lineage>
</organism>
<accession>D5BDZ4</accession>
<evidence type="ECO:0000313" key="2">
    <source>
        <dbReference type="Proteomes" id="UP000001654"/>
    </source>
</evidence>
<sequence length="48" mass="5513">MPELCEIIAKNYINLNLNLISVIALAKTIEQNDGFITYQMNINLFQII</sequence>
<evidence type="ECO:0000313" key="1">
    <source>
        <dbReference type="EMBL" id="ADF50735.1"/>
    </source>
</evidence>
<gene>
    <name evidence="1" type="ordered locus">ZPR_0376</name>
</gene>
<dbReference type="HOGENOM" id="CLU_3159663_0_0_10"/>
<protein>
    <submittedName>
        <fullName evidence="1">Uncharacterized protein</fullName>
    </submittedName>
</protein>
<dbReference type="KEGG" id="zpr:ZPR_0376"/>
<dbReference type="EMBL" id="CP001650">
    <property type="protein sequence ID" value="ADF50735.1"/>
    <property type="molecule type" value="Genomic_DNA"/>
</dbReference>
<name>D5BDZ4_ZUNPS</name>
<reference evidence="1 2" key="1">
    <citation type="journal article" date="2010" name="BMC Genomics">
        <title>The complete genome of Zunongwangia profunda SM-A87 reveals its adaptation to the deep-sea environment and ecological role in sedimentary organic nitrogen degradation.</title>
        <authorList>
            <person name="Qin Q.L."/>
            <person name="Zhang X.Y."/>
            <person name="Wang X.M."/>
            <person name="Liu G.M."/>
            <person name="Chen X.L."/>
            <person name="Xie B.B."/>
            <person name="Dang H.Y."/>
            <person name="Zhou B.C."/>
            <person name="Yu J."/>
            <person name="Zhang Y.Z."/>
        </authorList>
    </citation>
    <scope>NUCLEOTIDE SEQUENCE [LARGE SCALE GENOMIC DNA]</scope>
    <source>
        <strain evidence="2">DSM 18752 / CCTCC AB 206139 / SM-A87</strain>
    </source>
</reference>
<dbReference type="Proteomes" id="UP000001654">
    <property type="component" value="Chromosome"/>
</dbReference>
<dbReference type="AlphaFoldDB" id="D5BDZ4"/>